<proteinExistence type="predicted"/>
<feature type="compositionally biased region" description="Basic and acidic residues" evidence="1">
    <location>
        <begin position="81"/>
        <end position="95"/>
    </location>
</feature>
<dbReference type="EMBL" id="PDJF01000001">
    <property type="protein sequence ID" value="PFG28317.1"/>
    <property type="molecule type" value="Genomic_DNA"/>
</dbReference>
<evidence type="ECO:0000313" key="3">
    <source>
        <dbReference type="Proteomes" id="UP000221653"/>
    </source>
</evidence>
<name>A0A2A9DNJ3_9CORY</name>
<reference evidence="2 3" key="1">
    <citation type="submission" date="2017-10" db="EMBL/GenBank/DDBJ databases">
        <title>Sequencing the genomes of 1000 actinobacteria strains.</title>
        <authorList>
            <person name="Klenk H.-P."/>
        </authorList>
    </citation>
    <scope>NUCLEOTIDE SEQUENCE [LARGE SCALE GENOMIC DNA]</scope>
    <source>
        <strain evidence="2 3">DSM 20688</strain>
    </source>
</reference>
<dbReference type="OrthoDB" id="4423226at2"/>
<evidence type="ECO:0000313" key="2">
    <source>
        <dbReference type="EMBL" id="PFG28317.1"/>
    </source>
</evidence>
<sequence length="130" mass="14347">MKNRMRPWVRMFAAEADTGQGIEAPQGCAGTASAQHDASAAQSDQESETDTHPDGETDSDDGEDDNPNRRGGHRAVLADLARQRDKRQEAEAARDEYKARLDEIDKANMTELERTQAELAKAHEQIATLK</sequence>
<comment type="caution">
    <text evidence="2">The sequence shown here is derived from an EMBL/GenBank/DDBJ whole genome shotgun (WGS) entry which is preliminary data.</text>
</comment>
<dbReference type="RefSeq" id="WP_053072648.1">
    <property type="nucleotide sequence ID" value="NZ_LDYE01000003.1"/>
</dbReference>
<accession>A0A2A9DNJ3</accession>
<keyword evidence="3" id="KW-1185">Reference proteome</keyword>
<protein>
    <submittedName>
        <fullName evidence="2">Uncharacterized protein</fullName>
    </submittedName>
</protein>
<dbReference type="Proteomes" id="UP000221653">
    <property type="component" value="Unassembled WGS sequence"/>
</dbReference>
<feature type="compositionally biased region" description="Low complexity" evidence="1">
    <location>
        <begin position="32"/>
        <end position="44"/>
    </location>
</feature>
<feature type="region of interest" description="Disordered" evidence="1">
    <location>
        <begin position="17"/>
        <end position="95"/>
    </location>
</feature>
<feature type="compositionally biased region" description="Acidic residues" evidence="1">
    <location>
        <begin position="56"/>
        <end position="65"/>
    </location>
</feature>
<dbReference type="AlphaFoldDB" id="A0A2A9DNJ3"/>
<dbReference type="STRING" id="1724.GCA_001044175_01294"/>
<gene>
    <name evidence="2" type="ORF">ATK06_1424</name>
</gene>
<organism evidence="2 3">
    <name type="scientific">Corynebacterium renale</name>
    <dbReference type="NCBI Taxonomy" id="1724"/>
    <lineage>
        <taxon>Bacteria</taxon>
        <taxon>Bacillati</taxon>
        <taxon>Actinomycetota</taxon>
        <taxon>Actinomycetes</taxon>
        <taxon>Mycobacteriales</taxon>
        <taxon>Corynebacteriaceae</taxon>
        <taxon>Corynebacterium</taxon>
    </lineage>
</organism>
<evidence type="ECO:0000256" key="1">
    <source>
        <dbReference type="SAM" id="MobiDB-lite"/>
    </source>
</evidence>